<dbReference type="SUPFAM" id="SSF51735">
    <property type="entry name" value="NAD(P)-binding Rossmann-fold domains"/>
    <property type="match status" value="1"/>
</dbReference>
<protein>
    <recommendedName>
        <fullName evidence="4">NmrA-like domain-containing protein</fullName>
    </recommendedName>
</protein>
<dbReference type="Pfam" id="PF05368">
    <property type="entry name" value="NmrA"/>
    <property type="match status" value="1"/>
</dbReference>
<accession>A0ABR4BHP2</accession>
<feature type="compositionally biased region" description="Pro residues" evidence="3">
    <location>
        <begin position="185"/>
        <end position="194"/>
    </location>
</feature>
<reference evidence="5 6" key="1">
    <citation type="submission" date="2024-09" db="EMBL/GenBank/DDBJ databases">
        <title>Rethinking Asexuality: The Enigmatic Case of Functional Sexual Genes in Lepraria (Stereocaulaceae).</title>
        <authorList>
            <person name="Doellman M."/>
            <person name="Sun Y."/>
            <person name="Barcenas-Pena A."/>
            <person name="Lumbsch H.T."/>
            <person name="Grewe F."/>
        </authorList>
    </citation>
    <scope>NUCLEOTIDE SEQUENCE [LARGE SCALE GENOMIC DNA]</scope>
    <source>
        <strain evidence="5 6">Grewe 0041</strain>
    </source>
</reference>
<dbReference type="Proteomes" id="UP001590951">
    <property type="component" value="Unassembled WGS sequence"/>
</dbReference>
<evidence type="ECO:0000256" key="1">
    <source>
        <dbReference type="ARBA" id="ARBA00022857"/>
    </source>
</evidence>
<feature type="region of interest" description="Disordered" evidence="3">
    <location>
        <begin position="180"/>
        <end position="202"/>
    </location>
</feature>
<organism evidence="5 6">
    <name type="scientific">Lepraria finkii</name>
    <dbReference type="NCBI Taxonomy" id="1340010"/>
    <lineage>
        <taxon>Eukaryota</taxon>
        <taxon>Fungi</taxon>
        <taxon>Dikarya</taxon>
        <taxon>Ascomycota</taxon>
        <taxon>Pezizomycotina</taxon>
        <taxon>Lecanoromycetes</taxon>
        <taxon>OSLEUM clade</taxon>
        <taxon>Lecanoromycetidae</taxon>
        <taxon>Lecanorales</taxon>
        <taxon>Lecanorineae</taxon>
        <taxon>Stereocaulaceae</taxon>
        <taxon>Lepraria</taxon>
    </lineage>
</organism>
<evidence type="ECO:0000256" key="3">
    <source>
        <dbReference type="SAM" id="MobiDB-lite"/>
    </source>
</evidence>
<evidence type="ECO:0000259" key="4">
    <source>
        <dbReference type="Pfam" id="PF05368"/>
    </source>
</evidence>
<feature type="domain" description="NmrA-like" evidence="4">
    <location>
        <begin position="6"/>
        <end position="257"/>
    </location>
</feature>
<dbReference type="InterPro" id="IPR008030">
    <property type="entry name" value="NmrA-like"/>
</dbReference>
<dbReference type="EMBL" id="JBHFEH010000005">
    <property type="protein sequence ID" value="KAL2057356.1"/>
    <property type="molecule type" value="Genomic_DNA"/>
</dbReference>
<sequence>MSTPFKNIAVVGAGGNLGPFIVRSLLLSNFALTIIARPTSTSTFPPSVRILKGEYTPDFLVSAFKGIDAVVLTVGGAALGEQKGMVDAAAKAGVRRIVPSEFGSDTTNPVALQTVPVYNAKADVVKHIKSVAATHPNLTWTSIITGPFYDWCLKLGFYGFDLTTHKATLYDNGHGKFTTVHTPPRSAPIQPPASPIKENKQTLPSKLKQTTLSTTGAAVAALLSHPTKYENSYLYLSSFTTSQAEIFAALKKATGTNGSDWIVENKSVEGYMQAGNKKFAKGDMHGLYDLIFGSMFGGSKYGSDYANGREIGNKELGIEEEGLEKVTKEVLEGDRHVVKW</sequence>
<proteinExistence type="predicted"/>
<evidence type="ECO:0000313" key="6">
    <source>
        <dbReference type="Proteomes" id="UP001590951"/>
    </source>
</evidence>
<dbReference type="PANTHER" id="PTHR47706:SF9">
    <property type="entry name" value="NMRA-LIKE DOMAIN-CONTAINING PROTEIN-RELATED"/>
    <property type="match status" value="1"/>
</dbReference>
<evidence type="ECO:0000313" key="5">
    <source>
        <dbReference type="EMBL" id="KAL2057356.1"/>
    </source>
</evidence>
<name>A0ABR4BHP2_9LECA</name>
<dbReference type="InterPro" id="IPR045312">
    <property type="entry name" value="PCBER-like"/>
</dbReference>
<dbReference type="Gene3D" id="3.40.50.720">
    <property type="entry name" value="NAD(P)-binding Rossmann-like Domain"/>
    <property type="match status" value="1"/>
</dbReference>
<keyword evidence="2" id="KW-0560">Oxidoreductase</keyword>
<dbReference type="InterPro" id="IPR051609">
    <property type="entry name" value="NmrA/Isoflavone_reductase-like"/>
</dbReference>
<evidence type="ECO:0000256" key="2">
    <source>
        <dbReference type="ARBA" id="ARBA00023002"/>
    </source>
</evidence>
<gene>
    <name evidence="5" type="ORF">ABVK25_002409</name>
</gene>
<keyword evidence="6" id="KW-1185">Reference proteome</keyword>
<dbReference type="CDD" id="cd05259">
    <property type="entry name" value="PCBER_SDR_a"/>
    <property type="match status" value="1"/>
</dbReference>
<comment type="caution">
    <text evidence="5">The sequence shown here is derived from an EMBL/GenBank/DDBJ whole genome shotgun (WGS) entry which is preliminary data.</text>
</comment>
<dbReference type="InterPro" id="IPR036291">
    <property type="entry name" value="NAD(P)-bd_dom_sf"/>
</dbReference>
<dbReference type="PANTHER" id="PTHR47706">
    <property type="entry name" value="NMRA-LIKE FAMILY PROTEIN"/>
    <property type="match status" value="1"/>
</dbReference>
<keyword evidence="1" id="KW-0521">NADP</keyword>